<evidence type="ECO:0000313" key="14">
    <source>
        <dbReference type="EMBL" id="CAK9325586.1"/>
    </source>
</evidence>
<dbReference type="Pfam" id="PF02183">
    <property type="entry name" value="HALZ"/>
    <property type="match status" value="1"/>
</dbReference>
<dbReference type="Pfam" id="PF00046">
    <property type="entry name" value="Homeodomain"/>
    <property type="match status" value="1"/>
</dbReference>
<dbReference type="InterPro" id="IPR017970">
    <property type="entry name" value="Homeobox_CS"/>
</dbReference>
<reference evidence="14 15" key="1">
    <citation type="submission" date="2024-03" db="EMBL/GenBank/DDBJ databases">
        <authorList>
            <person name="Gkanogiannis A."/>
            <person name="Becerra Lopez-Lavalle L."/>
        </authorList>
    </citation>
    <scope>NUCLEOTIDE SEQUENCE [LARGE SCALE GENOMIC DNA]</scope>
</reference>
<comment type="function">
    <text evidence="10">Transcription factor.</text>
</comment>
<keyword evidence="4 8" id="KW-0371">Homeobox</keyword>
<evidence type="ECO:0000259" key="13">
    <source>
        <dbReference type="PROSITE" id="PS50071"/>
    </source>
</evidence>
<evidence type="ECO:0000256" key="1">
    <source>
        <dbReference type="ARBA" id="ARBA00004123"/>
    </source>
</evidence>
<evidence type="ECO:0000256" key="8">
    <source>
        <dbReference type="PROSITE-ProRule" id="PRU00108"/>
    </source>
</evidence>
<feature type="DNA-binding region" description="Homeobox" evidence="8">
    <location>
        <begin position="58"/>
        <end position="117"/>
    </location>
</feature>
<evidence type="ECO:0000256" key="6">
    <source>
        <dbReference type="ARBA" id="ARBA00023242"/>
    </source>
</evidence>
<dbReference type="SMART" id="SM00389">
    <property type="entry name" value="HOX"/>
    <property type="match status" value="1"/>
</dbReference>
<evidence type="ECO:0000256" key="5">
    <source>
        <dbReference type="ARBA" id="ARBA00023163"/>
    </source>
</evidence>
<dbReference type="PROSITE" id="PS00027">
    <property type="entry name" value="HOMEOBOX_1"/>
    <property type="match status" value="1"/>
</dbReference>
<dbReference type="PANTHER" id="PTHR24326">
    <property type="entry name" value="HOMEOBOX-LEUCINE ZIPPER PROTEIN"/>
    <property type="match status" value="1"/>
</dbReference>
<accession>A0ABP0Z1D5</accession>
<feature type="coiled-coil region" evidence="11">
    <location>
        <begin position="129"/>
        <end position="156"/>
    </location>
</feature>
<keyword evidence="11" id="KW-0175">Coiled coil</keyword>
<keyword evidence="3 8" id="KW-0238">DNA-binding</keyword>
<feature type="region of interest" description="Disordered" evidence="12">
    <location>
        <begin position="40"/>
        <end position="65"/>
    </location>
</feature>
<evidence type="ECO:0000256" key="3">
    <source>
        <dbReference type="ARBA" id="ARBA00023125"/>
    </source>
</evidence>
<organism evidence="14 15">
    <name type="scientific">Citrullus colocynthis</name>
    <name type="common">colocynth</name>
    <dbReference type="NCBI Taxonomy" id="252529"/>
    <lineage>
        <taxon>Eukaryota</taxon>
        <taxon>Viridiplantae</taxon>
        <taxon>Streptophyta</taxon>
        <taxon>Embryophyta</taxon>
        <taxon>Tracheophyta</taxon>
        <taxon>Spermatophyta</taxon>
        <taxon>Magnoliopsida</taxon>
        <taxon>eudicotyledons</taxon>
        <taxon>Gunneridae</taxon>
        <taxon>Pentapetalae</taxon>
        <taxon>rosids</taxon>
        <taxon>fabids</taxon>
        <taxon>Cucurbitales</taxon>
        <taxon>Cucurbitaceae</taxon>
        <taxon>Benincaseae</taxon>
        <taxon>Citrullus</taxon>
    </lineage>
</organism>
<evidence type="ECO:0000256" key="4">
    <source>
        <dbReference type="ARBA" id="ARBA00023155"/>
    </source>
</evidence>
<dbReference type="InterPro" id="IPR009057">
    <property type="entry name" value="Homeodomain-like_sf"/>
</dbReference>
<dbReference type="Proteomes" id="UP001642487">
    <property type="component" value="Chromosome 7"/>
</dbReference>
<evidence type="ECO:0000256" key="2">
    <source>
        <dbReference type="ARBA" id="ARBA00023015"/>
    </source>
</evidence>
<sequence length="238" mass="27507">MKRFAHSDSLDSFITIFSPNDQPSSKAIGGYSKEFQAMLDSLEEEDNSEDGGNGGGSAPERKRRLKVDQVKVLERHFEVENKLEPERKMKIAAELELEPKQVTIWFQNRRARWKTKQLERDYGVLKVNYDALKLDYDVLEKENASLASKVKELREKVRRQGTERKIQREVKNGSVERDSNRDGNSYISMLNGFEFSGKVYENQTQFTKAINDDDDQSLVNIEEPCNFCSVDQAPSLRW</sequence>
<protein>
    <recommendedName>
        <fullName evidence="10">Homeobox-leucine zipper protein</fullName>
    </recommendedName>
    <alternativeName>
        <fullName evidence="10">HD-ZIP protein</fullName>
    </alternativeName>
    <alternativeName>
        <fullName evidence="10">Homeodomain transcription factor</fullName>
    </alternativeName>
</protein>
<dbReference type="CDD" id="cd00086">
    <property type="entry name" value="homeodomain"/>
    <property type="match status" value="1"/>
</dbReference>
<dbReference type="PROSITE" id="PS50071">
    <property type="entry name" value="HOMEOBOX_2"/>
    <property type="match status" value="1"/>
</dbReference>
<comment type="similarity">
    <text evidence="7 10">Belongs to the HD-ZIP homeobox family. Class I subfamily.</text>
</comment>
<proteinExistence type="inferred from homology"/>
<evidence type="ECO:0000256" key="12">
    <source>
        <dbReference type="SAM" id="MobiDB-lite"/>
    </source>
</evidence>
<evidence type="ECO:0000256" key="10">
    <source>
        <dbReference type="RuleBase" id="RU369038"/>
    </source>
</evidence>
<dbReference type="InterPro" id="IPR003106">
    <property type="entry name" value="Leu_zip_homeo"/>
</dbReference>
<gene>
    <name evidence="14" type="ORF">CITCOLO1_LOCUS17852</name>
</gene>
<comment type="subcellular location">
    <subcellularLocation>
        <location evidence="1 8 9">Nucleus</location>
    </subcellularLocation>
</comment>
<evidence type="ECO:0000256" key="7">
    <source>
        <dbReference type="ARBA" id="ARBA00025748"/>
    </source>
</evidence>
<dbReference type="PANTHER" id="PTHR24326:SF535">
    <property type="entry name" value="HOMEOBOX-LEUCINE ZIPPER PROTEIN"/>
    <property type="match status" value="1"/>
</dbReference>
<evidence type="ECO:0000313" key="15">
    <source>
        <dbReference type="Proteomes" id="UP001642487"/>
    </source>
</evidence>
<keyword evidence="5 10" id="KW-0804">Transcription</keyword>
<evidence type="ECO:0000256" key="11">
    <source>
        <dbReference type="SAM" id="Coils"/>
    </source>
</evidence>
<keyword evidence="6 8" id="KW-0539">Nucleus</keyword>
<feature type="domain" description="Homeobox" evidence="13">
    <location>
        <begin position="56"/>
        <end position="116"/>
    </location>
</feature>
<name>A0ABP0Z1D5_9ROSI</name>
<dbReference type="EMBL" id="OZ021741">
    <property type="protein sequence ID" value="CAK9325586.1"/>
    <property type="molecule type" value="Genomic_DNA"/>
</dbReference>
<dbReference type="InterPro" id="IPR045224">
    <property type="entry name" value="HDZip_class_I_plant"/>
</dbReference>
<keyword evidence="2 10" id="KW-0805">Transcription regulation</keyword>
<keyword evidence="15" id="KW-1185">Reference proteome</keyword>
<dbReference type="SUPFAM" id="SSF46689">
    <property type="entry name" value="Homeodomain-like"/>
    <property type="match status" value="1"/>
</dbReference>
<evidence type="ECO:0000256" key="9">
    <source>
        <dbReference type="RuleBase" id="RU000682"/>
    </source>
</evidence>
<dbReference type="Gene3D" id="1.10.10.60">
    <property type="entry name" value="Homeodomain-like"/>
    <property type="match status" value="1"/>
</dbReference>
<dbReference type="InterPro" id="IPR001356">
    <property type="entry name" value="HD"/>
</dbReference>